<gene>
    <name evidence="1" type="ORF">DK846_11685</name>
</gene>
<sequence length="101" mass="10925">MKSLPILRELSSDKVQVECASGTLAVHTRCGLCIHCKGVKVGARIMPSPYDIIAGQIRTGVMPPEALMEAAMQFNTLVRDGTEIACDDDANAGYTPRFRSK</sequence>
<reference evidence="1 2" key="1">
    <citation type="submission" date="2018-05" db="EMBL/GenBank/DDBJ databases">
        <title>Draft genome of Methanospirillum lacunae Ki8-1.</title>
        <authorList>
            <person name="Dueholm M.S."/>
            <person name="Nielsen P.H."/>
            <person name="Bakmann L.F."/>
            <person name="Otzen D.E."/>
        </authorList>
    </citation>
    <scope>NUCLEOTIDE SEQUENCE [LARGE SCALE GENOMIC DNA]</scope>
    <source>
        <strain evidence="1 2">Ki8-1</strain>
    </source>
</reference>
<protein>
    <submittedName>
        <fullName evidence="1">Uncharacterized protein</fullName>
    </submittedName>
</protein>
<evidence type="ECO:0000313" key="2">
    <source>
        <dbReference type="Proteomes" id="UP000245657"/>
    </source>
</evidence>
<dbReference type="GeneID" id="97550337"/>
<comment type="caution">
    <text evidence="1">The sequence shown here is derived from an EMBL/GenBank/DDBJ whole genome shotgun (WGS) entry which is preliminary data.</text>
</comment>
<accession>A0A2V2MYW0</accession>
<dbReference type="RefSeq" id="WP_109969133.1">
    <property type="nucleotide sequence ID" value="NZ_CP176093.1"/>
</dbReference>
<evidence type="ECO:0000313" key="1">
    <source>
        <dbReference type="EMBL" id="PWR71515.1"/>
    </source>
</evidence>
<dbReference type="Proteomes" id="UP000245657">
    <property type="component" value="Unassembled WGS sequence"/>
</dbReference>
<organism evidence="1 2">
    <name type="scientific">Methanospirillum lacunae</name>
    <dbReference type="NCBI Taxonomy" id="668570"/>
    <lineage>
        <taxon>Archaea</taxon>
        <taxon>Methanobacteriati</taxon>
        <taxon>Methanobacteriota</taxon>
        <taxon>Stenosarchaea group</taxon>
        <taxon>Methanomicrobia</taxon>
        <taxon>Methanomicrobiales</taxon>
        <taxon>Methanospirillaceae</taxon>
        <taxon>Methanospirillum</taxon>
    </lineage>
</organism>
<dbReference type="AlphaFoldDB" id="A0A2V2MYW0"/>
<dbReference type="OrthoDB" id="108487at2157"/>
<name>A0A2V2MYW0_9EURY</name>
<dbReference type="EMBL" id="QGMY01000008">
    <property type="protein sequence ID" value="PWR71515.1"/>
    <property type="molecule type" value="Genomic_DNA"/>
</dbReference>
<keyword evidence="2" id="KW-1185">Reference proteome</keyword>
<proteinExistence type="predicted"/>